<organism evidence="1 2">
    <name type="scientific">Streptomyces spinoverrucosus</name>
    <dbReference type="NCBI Taxonomy" id="284043"/>
    <lineage>
        <taxon>Bacteria</taxon>
        <taxon>Bacillati</taxon>
        <taxon>Actinomycetota</taxon>
        <taxon>Actinomycetes</taxon>
        <taxon>Kitasatosporales</taxon>
        <taxon>Streptomycetaceae</taxon>
        <taxon>Streptomyces</taxon>
    </lineage>
</organism>
<reference evidence="1 2" key="1">
    <citation type="submission" date="2019-06" db="EMBL/GenBank/DDBJ databases">
        <title>Whole genome shotgun sequence of Streptomyces spinoverrucosus NBRC 14228.</title>
        <authorList>
            <person name="Hosoyama A."/>
            <person name="Uohara A."/>
            <person name="Ohji S."/>
            <person name="Ichikawa N."/>
        </authorList>
    </citation>
    <scope>NUCLEOTIDE SEQUENCE [LARGE SCALE GENOMIC DNA]</scope>
    <source>
        <strain evidence="1 2">NBRC 14228</strain>
    </source>
</reference>
<dbReference type="InterPro" id="IPR044929">
    <property type="entry name" value="DNA/RNA_non-sp_Endonuclease_sf"/>
</dbReference>
<evidence type="ECO:0000313" key="2">
    <source>
        <dbReference type="Proteomes" id="UP000317881"/>
    </source>
</evidence>
<proteinExistence type="predicted"/>
<accession>A0A4Y3VWX8</accession>
<gene>
    <name evidence="1" type="ORF">SSP24_83830</name>
</gene>
<protein>
    <submittedName>
        <fullName evidence="1">Uncharacterized protein</fullName>
    </submittedName>
</protein>
<dbReference type="EMBL" id="BJND01000147">
    <property type="protein sequence ID" value="GEC10728.1"/>
    <property type="molecule type" value="Genomic_DNA"/>
</dbReference>
<dbReference type="AlphaFoldDB" id="A0A4Y3VWX8"/>
<comment type="caution">
    <text evidence="1">The sequence shown here is derived from an EMBL/GenBank/DDBJ whole genome shotgun (WGS) entry which is preliminary data.</text>
</comment>
<sequence>MVREKKKNPVSPPSTPLEMTLVGIAKKKVEVRRSSRARKAPLNFTDKYWQFFGDLPSYRVNEHQNAGGRHSSAILGPGAGLGKGSDSVGDKPQAIQAIKKKYPGTTFISGHLLNADFGGDGKDHKNLTVLTSTGNANHKKFDEPIKKALMQLRTAYQAMNELGIDVKAIRYGIKVDIEVTGKEWGDTYPNNCIFKSLTCKAKVVNDDKALAELVPHKNREKADAAITAVQHLVDEANANGEIANLPDGE</sequence>
<dbReference type="Gene3D" id="3.40.570.10">
    <property type="entry name" value="Extracellular Endonuclease, subunit A"/>
    <property type="match status" value="1"/>
</dbReference>
<dbReference type="Proteomes" id="UP000317881">
    <property type="component" value="Unassembled WGS sequence"/>
</dbReference>
<evidence type="ECO:0000313" key="1">
    <source>
        <dbReference type="EMBL" id="GEC10728.1"/>
    </source>
</evidence>
<keyword evidence="2" id="KW-1185">Reference proteome</keyword>
<name>A0A4Y3VWX8_9ACTN</name>